<evidence type="ECO:0000313" key="2">
    <source>
        <dbReference type="Proteomes" id="UP001162131"/>
    </source>
</evidence>
<reference evidence="1" key="1">
    <citation type="submission" date="2021-09" db="EMBL/GenBank/DDBJ databases">
        <authorList>
            <consortium name="AG Swart"/>
            <person name="Singh M."/>
            <person name="Singh A."/>
            <person name="Seah K."/>
            <person name="Emmerich C."/>
        </authorList>
    </citation>
    <scope>NUCLEOTIDE SEQUENCE</scope>
    <source>
        <strain evidence="1">ATCC30299</strain>
    </source>
</reference>
<keyword evidence="2" id="KW-1185">Reference proteome</keyword>
<gene>
    <name evidence="1" type="ORF">BSTOLATCC_MIC66178</name>
</gene>
<dbReference type="Proteomes" id="UP001162131">
    <property type="component" value="Unassembled WGS sequence"/>
</dbReference>
<dbReference type="AlphaFoldDB" id="A0AAU9KSP9"/>
<evidence type="ECO:0000313" key="1">
    <source>
        <dbReference type="EMBL" id="CAG9336300.1"/>
    </source>
</evidence>
<accession>A0AAU9KSP9</accession>
<dbReference type="EMBL" id="CAJZBQ010000064">
    <property type="protein sequence ID" value="CAG9336300.1"/>
    <property type="molecule type" value="Genomic_DNA"/>
</dbReference>
<protein>
    <submittedName>
        <fullName evidence="1">Uncharacterized protein</fullName>
    </submittedName>
</protein>
<proteinExistence type="predicted"/>
<organism evidence="1 2">
    <name type="scientific">Blepharisma stoltei</name>
    <dbReference type="NCBI Taxonomy" id="1481888"/>
    <lineage>
        <taxon>Eukaryota</taxon>
        <taxon>Sar</taxon>
        <taxon>Alveolata</taxon>
        <taxon>Ciliophora</taxon>
        <taxon>Postciliodesmatophora</taxon>
        <taxon>Heterotrichea</taxon>
        <taxon>Heterotrichida</taxon>
        <taxon>Blepharismidae</taxon>
        <taxon>Blepharisma</taxon>
    </lineage>
</organism>
<name>A0AAU9KSP9_9CILI</name>
<sequence>MQFLIPSLLEQHCSHHPHIHNCKHIFLIGSFHYESMNLGKLGSLIIYYYKNWHLNNIGHQNYYNKLQLYITFCLQTNSEVL</sequence>
<comment type="caution">
    <text evidence="1">The sequence shown here is derived from an EMBL/GenBank/DDBJ whole genome shotgun (WGS) entry which is preliminary data.</text>
</comment>